<comment type="function">
    <text evidence="12">Pectinolytic enzyme involved in the degradation of xylogalacturonan (xga), a galacturonan backbone heavily substituted with xylose, and which is one important component of the hairy regions of pectin. Activity requires a galacturonic acid backbone substituted with xylose.</text>
</comment>
<dbReference type="GO" id="GO:0004650">
    <property type="term" value="F:polygalacturonase activity"/>
    <property type="evidence" value="ECO:0007669"/>
    <property type="project" value="InterPro"/>
</dbReference>
<dbReference type="InterPro" id="IPR000743">
    <property type="entry name" value="Glyco_hydro_28"/>
</dbReference>
<keyword evidence="5" id="KW-0677">Repeat</keyword>
<dbReference type="InterPro" id="IPR012334">
    <property type="entry name" value="Pectin_lyas_fold"/>
</dbReference>
<evidence type="ECO:0000256" key="8">
    <source>
        <dbReference type="ARBA" id="ARBA00023277"/>
    </source>
</evidence>
<evidence type="ECO:0000313" key="16">
    <source>
        <dbReference type="Proteomes" id="UP000799444"/>
    </source>
</evidence>
<keyword evidence="4 14" id="KW-0732">Signal</keyword>
<dbReference type="GO" id="GO:0016829">
    <property type="term" value="F:lyase activity"/>
    <property type="evidence" value="ECO:0007669"/>
    <property type="project" value="UniProtKB-KW"/>
</dbReference>
<dbReference type="SUPFAM" id="SSF51126">
    <property type="entry name" value="Pectin lyase-like"/>
    <property type="match status" value="1"/>
</dbReference>
<keyword evidence="7" id="KW-0325">Glycoprotein</keyword>
<feature type="chain" id="PRO_5040327126" evidence="14">
    <location>
        <begin position="19"/>
        <end position="408"/>
    </location>
</feature>
<feature type="signal peptide" evidence="14">
    <location>
        <begin position="1"/>
        <end position="18"/>
    </location>
</feature>
<dbReference type="Gene3D" id="2.160.20.10">
    <property type="entry name" value="Single-stranded right-handed beta-helix, Pectin lyase-like"/>
    <property type="match status" value="1"/>
</dbReference>
<keyword evidence="16" id="KW-1185">Reference proteome</keyword>
<evidence type="ECO:0000256" key="3">
    <source>
        <dbReference type="ARBA" id="ARBA00022525"/>
    </source>
</evidence>
<keyword evidence="3" id="KW-0964">Secreted</keyword>
<dbReference type="GO" id="GO:0005576">
    <property type="term" value="C:extracellular region"/>
    <property type="evidence" value="ECO:0007669"/>
    <property type="project" value="UniProtKB-SubCell"/>
</dbReference>
<evidence type="ECO:0000256" key="5">
    <source>
        <dbReference type="ARBA" id="ARBA00022737"/>
    </source>
</evidence>
<dbReference type="PANTHER" id="PTHR31736:SF9">
    <property type="entry name" value="ENDO-XYLOGALACTURONAN HYDROLASE A-RELATED"/>
    <property type="match status" value="1"/>
</dbReference>
<protein>
    <submittedName>
        <fullName evidence="15">Pectin lyase-like protein</fullName>
    </submittedName>
</protein>
<reference evidence="15" key="1">
    <citation type="journal article" date="2020" name="Stud. Mycol.">
        <title>101 Dothideomycetes genomes: a test case for predicting lifestyles and emergence of pathogens.</title>
        <authorList>
            <person name="Haridas S."/>
            <person name="Albert R."/>
            <person name="Binder M."/>
            <person name="Bloem J."/>
            <person name="Labutti K."/>
            <person name="Salamov A."/>
            <person name="Andreopoulos B."/>
            <person name="Baker S."/>
            <person name="Barry K."/>
            <person name="Bills G."/>
            <person name="Bluhm B."/>
            <person name="Cannon C."/>
            <person name="Castanera R."/>
            <person name="Culley D."/>
            <person name="Daum C."/>
            <person name="Ezra D."/>
            <person name="Gonzalez J."/>
            <person name="Henrissat B."/>
            <person name="Kuo A."/>
            <person name="Liang C."/>
            <person name="Lipzen A."/>
            <person name="Lutzoni F."/>
            <person name="Magnuson J."/>
            <person name="Mondo S."/>
            <person name="Nolan M."/>
            <person name="Ohm R."/>
            <person name="Pangilinan J."/>
            <person name="Park H.-J."/>
            <person name="Ramirez L."/>
            <person name="Alfaro M."/>
            <person name="Sun H."/>
            <person name="Tritt A."/>
            <person name="Yoshinaga Y."/>
            <person name="Zwiers L.-H."/>
            <person name="Turgeon B."/>
            <person name="Goodwin S."/>
            <person name="Spatafora J."/>
            <person name="Crous P."/>
            <person name="Grigoriev I."/>
        </authorList>
    </citation>
    <scope>NUCLEOTIDE SEQUENCE</scope>
    <source>
        <strain evidence="15">CBS 125425</strain>
    </source>
</reference>
<evidence type="ECO:0000256" key="1">
    <source>
        <dbReference type="ARBA" id="ARBA00004613"/>
    </source>
</evidence>
<evidence type="ECO:0000256" key="12">
    <source>
        <dbReference type="ARBA" id="ARBA00037278"/>
    </source>
</evidence>
<comment type="subcellular location">
    <subcellularLocation>
        <location evidence="1">Secreted</location>
    </subcellularLocation>
</comment>
<evidence type="ECO:0000256" key="2">
    <source>
        <dbReference type="ARBA" id="ARBA00008834"/>
    </source>
</evidence>
<organism evidence="15 16">
    <name type="scientific">Polyplosphaeria fusca</name>
    <dbReference type="NCBI Taxonomy" id="682080"/>
    <lineage>
        <taxon>Eukaryota</taxon>
        <taxon>Fungi</taxon>
        <taxon>Dikarya</taxon>
        <taxon>Ascomycota</taxon>
        <taxon>Pezizomycotina</taxon>
        <taxon>Dothideomycetes</taxon>
        <taxon>Pleosporomycetidae</taxon>
        <taxon>Pleosporales</taxon>
        <taxon>Tetraplosphaeriaceae</taxon>
        <taxon>Polyplosphaeria</taxon>
    </lineage>
</organism>
<sequence length="408" mass="45725">MHNPSLLPFLALISTALSTPFLSPRATCTVQSQNYEVYDDAPLINDALRTCGSGGTIRLPDNYSIRSALDLSPCQNCDIQLEGILLMSDDWNAWINKTAYISTVGAKGLTLRSLTGNGLIDGHSQGWFQRARYIPQYPDPREHMPSLVLLSSAQDIRISNLRLIDAPREFFRVDGGNQRVEFSDLTISVRDQWYQKVDTMWESSAFQLRNSSAVHLTRIAVDFRSNSRPFQADGGTGACVMLDWGLDDVSVTDISCHGTYYGVMLQFGGVDMDRCLGPAPEEAQISQNIVIKNYTANSTHNAGFLFHLQYGRPQVDNLTYDTVDFVGGAYLENSVNYEWPNYCRYTWQPQHWSGNYSNVWFRTLSGDLGVPNDKSPVFCKTYGCLNCWMGGACDFHFEGVPVYMPGRL</sequence>
<dbReference type="PANTHER" id="PTHR31736">
    <property type="match status" value="1"/>
</dbReference>
<comment type="caution">
    <text evidence="15">The sequence shown here is derived from an EMBL/GenBank/DDBJ whole genome shotgun (WGS) entry which is preliminary data.</text>
</comment>
<dbReference type="AlphaFoldDB" id="A0A9P4QMC9"/>
<evidence type="ECO:0000256" key="4">
    <source>
        <dbReference type="ARBA" id="ARBA00022729"/>
    </source>
</evidence>
<evidence type="ECO:0000256" key="11">
    <source>
        <dbReference type="ARBA" id="ARBA00023326"/>
    </source>
</evidence>
<comment type="similarity">
    <text evidence="2 13">Belongs to the glycosyl hydrolase 28 family.</text>
</comment>
<evidence type="ECO:0000313" key="15">
    <source>
        <dbReference type="EMBL" id="KAF2728078.1"/>
    </source>
</evidence>
<dbReference type="EMBL" id="ML996296">
    <property type="protein sequence ID" value="KAF2728078.1"/>
    <property type="molecule type" value="Genomic_DNA"/>
</dbReference>
<evidence type="ECO:0000256" key="9">
    <source>
        <dbReference type="ARBA" id="ARBA00023295"/>
    </source>
</evidence>
<name>A0A9P4QMC9_9PLEO</name>
<dbReference type="Pfam" id="PF00295">
    <property type="entry name" value="Glyco_hydro_28"/>
    <property type="match status" value="1"/>
</dbReference>
<proteinExistence type="inferred from homology"/>
<keyword evidence="11" id="KW-0624">Polysaccharide degradation</keyword>
<dbReference type="GO" id="GO:0000272">
    <property type="term" value="P:polysaccharide catabolic process"/>
    <property type="evidence" value="ECO:0007669"/>
    <property type="project" value="UniProtKB-KW"/>
</dbReference>
<keyword evidence="6 13" id="KW-0378">Hydrolase</keyword>
<keyword evidence="15" id="KW-0456">Lyase</keyword>
<dbReference type="InterPro" id="IPR011050">
    <property type="entry name" value="Pectin_lyase_fold/virulence"/>
</dbReference>
<accession>A0A9P4QMC9</accession>
<dbReference type="GO" id="GO:0071555">
    <property type="term" value="P:cell wall organization"/>
    <property type="evidence" value="ECO:0007669"/>
    <property type="project" value="UniProtKB-KW"/>
</dbReference>
<evidence type="ECO:0000256" key="13">
    <source>
        <dbReference type="RuleBase" id="RU361169"/>
    </source>
</evidence>
<gene>
    <name evidence="15" type="ORF">EJ04DRAFT_581574</name>
</gene>
<keyword evidence="9 13" id="KW-0326">Glycosidase</keyword>
<evidence type="ECO:0000256" key="7">
    <source>
        <dbReference type="ARBA" id="ARBA00023180"/>
    </source>
</evidence>
<dbReference type="OrthoDB" id="187139at2759"/>
<keyword evidence="10" id="KW-0961">Cell wall biogenesis/degradation</keyword>
<evidence type="ECO:0000256" key="10">
    <source>
        <dbReference type="ARBA" id="ARBA00023316"/>
    </source>
</evidence>
<evidence type="ECO:0000256" key="6">
    <source>
        <dbReference type="ARBA" id="ARBA00022801"/>
    </source>
</evidence>
<keyword evidence="8" id="KW-0119">Carbohydrate metabolism</keyword>
<evidence type="ECO:0000256" key="14">
    <source>
        <dbReference type="SAM" id="SignalP"/>
    </source>
</evidence>
<dbReference type="Proteomes" id="UP000799444">
    <property type="component" value="Unassembled WGS sequence"/>
</dbReference>